<keyword evidence="1" id="KW-0472">Membrane</keyword>
<keyword evidence="1" id="KW-1133">Transmembrane helix</keyword>
<dbReference type="STRING" id="1617426.TR69_WS6001000496"/>
<keyword evidence="1" id="KW-0812">Transmembrane</keyword>
<name>A0A136LXV7_9BACT</name>
<accession>A0A136LXV7</accession>
<evidence type="ECO:0000313" key="3">
    <source>
        <dbReference type="Proteomes" id="UP000070457"/>
    </source>
</evidence>
<proteinExistence type="predicted"/>
<comment type="caution">
    <text evidence="2">The sequence shown here is derived from an EMBL/GenBank/DDBJ whole genome shotgun (WGS) entry which is preliminary data.</text>
</comment>
<gene>
    <name evidence="2" type="ORF">TR69_WS6001000496</name>
</gene>
<dbReference type="EMBL" id="JYNZ01000003">
    <property type="protein sequence ID" value="KXK26492.1"/>
    <property type="molecule type" value="Genomic_DNA"/>
</dbReference>
<reference evidence="2 3" key="1">
    <citation type="submission" date="2015-02" db="EMBL/GenBank/DDBJ databases">
        <title>Improved understanding of the partial-nitritation anammox process through 23 genomes representing the majority of the microbial community.</title>
        <authorList>
            <person name="Speth D.R."/>
            <person name="In T Zandt M."/>
            <person name="Guerrero Cruz S."/>
            <person name="Jetten M.S."/>
            <person name="Dutilh B.E."/>
        </authorList>
    </citation>
    <scope>NUCLEOTIDE SEQUENCE [LARGE SCALE GENOMIC DNA]</scope>
    <source>
        <strain evidence="2">OLB20</strain>
    </source>
</reference>
<evidence type="ECO:0000256" key="1">
    <source>
        <dbReference type="SAM" id="Phobius"/>
    </source>
</evidence>
<dbReference type="Proteomes" id="UP000070457">
    <property type="component" value="Unassembled WGS sequence"/>
</dbReference>
<dbReference type="AlphaFoldDB" id="A0A136LXV7"/>
<feature type="transmembrane region" description="Helical" evidence="1">
    <location>
        <begin position="20"/>
        <end position="46"/>
    </location>
</feature>
<organism evidence="2 3">
    <name type="scientific">candidate division WS6 bacterium OLB20</name>
    <dbReference type="NCBI Taxonomy" id="1617426"/>
    <lineage>
        <taxon>Bacteria</taxon>
        <taxon>Candidatus Dojkabacteria</taxon>
    </lineage>
</organism>
<sequence>MAKIKSTPRKKSAGEPVIQVDQFILGAALGAVIGSVLVSIIMFFSLEEAHEVTLDSLEEINESVDFTPETDRP</sequence>
<evidence type="ECO:0000313" key="2">
    <source>
        <dbReference type="EMBL" id="KXK26492.1"/>
    </source>
</evidence>
<protein>
    <submittedName>
        <fullName evidence="2">Uncharacterized protein</fullName>
    </submittedName>
</protein>